<evidence type="ECO:0000256" key="1">
    <source>
        <dbReference type="SAM" id="MobiDB-lite"/>
    </source>
</evidence>
<feature type="region of interest" description="Disordered" evidence="1">
    <location>
        <begin position="126"/>
        <end position="270"/>
    </location>
</feature>
<feature type="compositionally biased region" description="Low complexity" evidence="1">
    <location>
        <begin position="188"/>
        <end position="222"/>
    </location>
</feature>
<sequence>MKILLICLLLFSFSNANKNIIQLRLIDSIAINKSSVARANFVSLGSNASSEFRRAIFQGNINYEKLSNGETRTTIVWSRVIDGQKGANVSPFLTKVSTRANLIAGGTILKATGNTEDLTNAIRNMSNDKGFNDTSKDLLSSNGFQEDNSFSTNSGFNSTEDENNNGGFSDNSGYITNGSNGNDGYNGKDGSNGNNWSGGSNGNDGYNGKDGNNGSSGSNGSNGSNGGNSGGGNITPPVILPPDKGGNGSNGSDGNNGKDGSNGNNGNSSYDKVGKCPPLIENGIYTVSEYVDGTCVPTTMSSSIYTTAQGCPQDLNFDKNIATISTRTFAMPMGSEILVTPCQKTTKTANLIETHNGCEWKANLDNETANLQKRYYFNYDGEPVYVTQCVNSNKTAPIEQFKGDLGCQPNIDWNGGTYQETASENGLCRPFGDMQKIYYDEEQCPAFPDFEKSSVTIATIPYINKETGRKYIGACQKTNKTESIKWTNETCTNIIDRKRKVGIEQHRAYYSQNGQKKWLNECGNSENTFELLLYKEYDQACKNKVDYVNLEVYENYRTLTRLDDKTIEVEGCKYEPQRQELKSTYEGCRKRNDFQNKTTYEQERFYFMKDGDRQYVSECRDSNISYKHYNTRATCDLKNNNGKVIVFERNAINLYDGTIEYISECRPISDEIKIEQEFVGYEHDFANGQSYRLIRDYYIDPITKVRNYLTNQVRDNVNFTHIKEAGNWEHDDNNKRSQRKLRIHFTDSVIKKKIYPNGEGFQYSEPVAYSMLFVGERTDNKITNASINSIRKNETGFTYNGILLDTSTFKPFQKVHLKEETNCWTGYRDDDTSTNYFNGIGKYSYGCLAGDLSHIKNSHMKNLIINNKQTVLVPFDIGSVYYHSNIDVITNISEYLRIDGTKLTITNSTKYKAVP</sequence>
<evidence type="ECO:0008006" key="5">
    <source>
        <dbReference type="Google" id="ProtNLM"/>
    </source>
</evidence>
<feature type="compositionally biased region" description="Polar residues" evidence="1">
    <location>
        <begin position="137"/>
        <end position="147"/>
    </location>
</feature>
<evidence type="ECO:0000256" key="2">
    <source>
        <dbReference type="SAM" id="SignalP"/>
    </source>
</evidence>
<feature type="compositionally biased region" description="Low complexity" evidence="1">
    <location>
        <begin position="252"/>
        <end position="269"/>
    </location>
</feature>
<evidence type="ECO:0000313" key="4">
    <source>
        <dbReference type="Proteomes" id="UP000308001"/>
    </source>
</evidence>
<accession>A0A5R9GZ64</accession>
<feature type="compositionally biased region" description="Gly residues" evidence="1">
    <location>
        <begin position="223"/>
        <end position="233"/>
    </location>
</feature>
<dbReference type="Proteomes" id="UP000308001">
    <property type="component" value="Unassembled WGS sequence"/>
</dbReference>
<reference evidence="3 4" key="1">
    <citation type="submission" date="2019-05" db="EMBL/GenBank/DDBJ databases">
        <title>Arcobacter cibarius and Arcobacter thereius providing challenges in identification an antibiotic susceptibility and Quinolone resistance.</title>
        <authorList>
            <person name="Busch A."/>
            <person name="Hanel I."/>
            <person name="Hotzel H."/>
            <person name="Tomaso H."/>
        </authorList>
    </citation>
    <scope>NUCLEOTIDE SEQUENCE [LARGE SCALE GENOMIC DNA]</scope>
    <source>
        <strain evidence="3 4">17CS1191_2</strain>
    </source>
</reference>
<proteinExistence type="predicted"/>
<dbReference type="EMBL" id="VBUF01000005">
    <property type="protein sequence ID" value="TLS71059.1"/>
    <property type="molecule type" value="Genomic_DNA"/>
</dbReference>
<comment type="caution">
    <text evidence="3">The sequence shown here is derived from an EMBL/GenBank/DDBJ whole genome shotgun (WGS) entry which is preliminary data.</text>
</comment>
<keyword evidence="2" id="KW-0732">Signal</keyword>
<evidence type="ECO:0000313" key="3">
    <source>
        <dbReference type="EMBL" id="TLS71059.1"/>
    </source>
</evidence>
<dbReference type="AlphaFoldDB" id="A0A5R9GZ64"/>
<name>A0A5R9GZ64_9BACT</name>
<protein>
    <recommendedName>
        <fullName evidence="5">Collagen triple helix repeat (20 copies)</fullName>
    </recommendedName>
</protein>
<gene>
    <name evidence="3" type="ORF">FE246_08840</name>
</gene>
<organism evidence="3 4">
    <name type="scientific">Aliarcobacter thereius</name>
    <dbReference type="NCBI Taxonomy" id="544718"/>
    <lineage>
        <taxon>Bacteria</taxon>
        <taxon>Pseudomonadati</taxon>
        <taxon>Campylobacterota</taxon>
        <taxon>Epsilonproteobacteria</taxon>
        <taxon>Campylobacterales</taxon>
        <taxon>Arcobacteraceae</taxon>
        <taxon>Aliarcobacter</taxon>
    </lineage>
</organism>
<dbReference type="RefSeq" id="WP_138140014.1">
    <property type="nucleotide sequence ID" value="NZ_VBUF01000005.1"/>
</dbReference>
<feature type="chain" id="PRO_5024304733" description="Collagen triple helix repeat (20 copies)" evidence="2">
    <location>
        <begin position="19"/>
        <end position="915"/>
    </location>
</feature>
<feature type="signal peptide" evidence="2">
    <location>
        <begin position="1"/>
        <end position="18"/>
    </location>
</feature>
<feature type="compositionally biased region" description="Low complexity" evidence="1">
    <location>
        <begin position="148"/>
        <end position="158"/>
    </location>
</feature>
<feature type="compositionally biased region" description="Polar residues" evidence="1">
    <location>
        <begin position="164"/>
        <end position="183"/>
    </location>
</feature>